<feature type="transmembrane region" description="Helical" evidence="1">
    <location>
        <begin position="21"/>
        <end position="40"/>
    </location>
</feature>
<dbReference type="EMBL" id="BMVP01000018">
    <property type="protein sequence ID" value="GHB80678.1"/>
    <property type="molecule type" value="Genomic_DNA"/>
</dbReference>
<protein>
    <recommendedName>
        <fullName evidence="4">Integral membrane protein</fullName>
    </recommendedName>
</protein>
<keyword evidence="3" id="KW-1185">Reference proteome</keyword>
<comment type="caution">
    <text evidence="2">The sequence shown here is derived from an EMBL/GenBank/DDBJ whole genome shotgun (WGS) entry which is preliminary data.</text>
</comment>
<evidence type="ECO:0000256" key="1">
    <source>
        <dbReference type="SAM" id="Phobius"/>
    </source>
</evidence>
<keyword evidence="1" id="KW-1133">Transmembrane helix</keyword>
<dbReference type="RefSeq" id="WP_190187296.1">
    <property type="nucleotide sequence ID" value="NZ_BMVP01000018.1"/>
</dbReference>
<name>A0ABQ3F4Y4_9ACTN</name>
<organism evidence="2 3">
    <name type="scientific">Streptomyces cirratus</name>
    <dbReference type="NCBI Taxonomy" id="68187"/>
    <lineage>
        <taxon>Bacteria</taxon>
        <taxon>Bacillati</taxon>
        <taxon>Actinomycetota</taxon>
        <taxon>Actinomycetes</taxon>
        <taxon>Kitasatosporales</taxon>
        <taxon>Streptomycetaceae</taxon>
        <taxon>Streptomyces</taxon>
    </lineage>
</organism>
<evidence type="ECO:0000313" key="2">
    <source>
        <dbReference type="EMBL" id="GHB80678.1"/>
    </source>
</evidence>
<keyword evidence="1" id="KW-0812">Transmembrane</keyword>
<reference evidence="3" key="1">
    <citation type="journal article" date="2019" name="Int. J. Syst. Evol. Microbiol.">
        <title>The Global Catalogue of Microorganisms (GCM) 10K type strain sequencing project: providing services to taxonomists for standard genome sequencing and annotation.</title>
        <authorList>
            <consortium name="The Broad Institute Genomics Platform"/>
            <consortium name="The Broad Institute Genome Sequencing Center for Infectious Disease"/>
            <person name="Wu L."/>
            <person name="Ma J."/>
        </authorList>
    </citation>
    <scope>NUCLEOTIDE SEQUENCE [LARGE SCALE GENOMIC DNA]</scope>
    <source>
        <strain evidence="3">JCM 4738</strain>
    </source>
</reference>
<gene>
    <name evidence="2" type="ORF">GCM10010347_59180</name>
</gene>
<dbReference type="PROSITE" id="PS51257">
    <property type="entry name" value="PROKAR_LIPOPROTEIN"/>
    <property type="match status" value="1"/>
</dbReference>
<evidence type="ECO:0000313" key="3">
    <source>
        <dbReference type="Proteomes" id="UP000642673"/>
    </source>
</evidence>
<feature type="transmembrane region" description="Helical" evidence="1">
    <location>
        <begin position="46"/>
        <end position="69"/>
    </location>
</feature>
<sequence>MAPKTEHLMSLRAARQLRRVRTVYIAGVLLWAACAAWTGWTHPWSRQMWACVLLLAVFTGLLGTASLWLRRLQAAPGHKPVRHAAPRHAVTPRHVNA</sequence>
<proteinExistence type="predicted"/>
<evidence type="ECO:0008006" key="4">
    <source>
        <dbReference type="Google" id="ProtNLM"/>
    </source>
</evidence>
<keyword evidence="1" id="KW-0472">Membrane</keyword>
<dbReference type="Proteomes" id="UP000642673">
    <property type="component" value="Unassembled WGS sequence"/>
</dbReference>
<accession>A0ABQ3F4Y4</accession>